<reference evidence="2" key="3">
    <citation type="submission" date="2019-03" db="EMBL/GenBank/DDBJ databases">
        <authorList>
            <person name="Whitman W."/>
            <person name="Huntemann M."/>
            <person name="Clum A."/>
            <person name="Pillay M."/>
            <person name="Palaniappan K."/>
            <person name="Varghese N."/>
            <person name="Mikhailova N."/>
            <person name="Stamatis D."/>
            <person name="Reddy T."/>
            <person name="Daum C."/>
            <person name="Shapiro N."/>
            <person name="Ivanova N."/>
            <person name="Kyrpides N."/>
            <person name="Woyke T."/>
        </authorList>
    </citation>
    <scope>NUCLEOTIDE SEQUENCE</scope>
    <source>
        <strain evidence="2">P5626</strain>
    </source>
</reference>
<evidence type="ECO:0000313" key="2">
    <source>
        <dbReference type="EMBL" id="TCN59466.1"/>
    </source>
</evidence>
<dbReference type="AlphaFoldDB" id="A0A4Y7UE75"/>
<comment type="caution">
    <text evidence="3">The sequence shown here is derived from an EMBL/GenBank/DDBJ whole genome shotgun (WGS) entry which is preliminary data.</text>
</comment>
<reference evidence="3 5" key="2">
    <citation type="journal article" date="2018" name="Syst. Appl. Microbiol.">
        <title>Flavobacterium circumlabens sp. nov. and Flavobacterium cupreum sp. nov., two psychrotrophic species isolated from Antarctic environmental samples.</title>
        <authorList>
            <person name="Kralova S."/>
            <person name="Busse H.J."/>
            <person name="Svec P."/>
            <person name="Maslanova I."/>
            <person name="Stankova E."/>
            <person name="Bartak M."/>
            <person name="Sedlacek I."/>
        </authorList>
    </citation>
    <scope>NUCLEOTIDE SEQUENCE [LARGE SCALE GENOMIC DNA]</scope>
    <source>
        <strain evidence="3 5">CCM 8828</strain>
    </source>
</reference>
<dbReference type="EMBL" id="SLWA01000002">
    <property type="protein sequence ID" value="TCN59466.1"/>
    <property type="molecule type" value="Genomic_DNA"/>
</dbReference>
<keyword evidence="3" id="KW-0238">DNA-binding</keyword>
<dbReference type="SUPFAM" id="SSF88659">
    <property type="entry name" value="Sigma3 and sigma4 domains of RNA polymerase sigma factors"/>
    <property type="match status" value="1"/>
</dbReference>
<evidence type="ECO:0000313" key="3">
    <source>
        <dbReference type="EMBL" id="TEB44770.1"/>
    </source>
</evidence>
<dbReference type="OrthoDB" id="1003442at2"/>
<evidence type="ECO:0000259" key="1">
    <source>
        <dbReference type="Pfam" id="PF12728"/>
    </source>
</evidence>
<reference evidence="2 4" key="1">
    <citation type="journal article" date="2015" name="Stand. Genomic Sci.">
        <title>Genomic Encyclopedia of Bacterial and Archaeal Type Strains, Phase III: the genomes of soil and plant-associated and newly described type strains.</title>
        <authorList>
            <person name="Whitman W.B."/>
            <person name="Woyke T."/>
            <person name="Klenk H.P."/>
            <person name="Zhou Y."/>
            <person name="Lilburn T.G."/>
            <person name="Beck B.J."/>
            <person name="De Vos P."/>
            <person name="Vandamme P."/>
            <person name="Eisen J.A."/>
            <person name="Garrity G."/>
            <person name="Hugenholtz P."/>
            <person name="Kyrpides N.C."/>
        </authorList>
    </citation>
    <scope>NUCLEOTIDE SEQUENCE [LARGE SCALE GENOMIC DNA]</scope>
    <source>
        <strain evidence="2 4">P5626</strain>
    </source>
</reference>
<feature type="domain" description="Helix-turn-helix" evidence="1">
    <location>
        <begin position="60"/>
        <end position="105"/>
    </location>
</feature>
<dbReference type="Pfam" id="PF12728">
    <property type="entry name" value="HTH_17"/>
    <property type="match status" value="1"/>
</dbReference>
<organism evidence="3 5">
    <name type="scientific">Flavobacterium circumlabens</name>
    <dbReference type="NCBI Taxonomy" id="2133765"/>
    <lineage>
        <taxon>Bacteria</taxon>
        <taxon>Pseudomonadati</taxon>
        <taxon>Bacteroidota</taxon>
        <taxon>Flavobacteriia</taxon>
        <taxon>Flavobacteriales</taxon>
        <taxon>Flavobacteriaceae</taxon>
        <taxon>Flavobacterium</taxon>
    </lineage>
</organism>
<evidence type="ECO:0000313" key="5">
    <source>
        <dbReference type="Proteomes" id="UP000298340"/>
    </source>
</evidence>
<dbReference type="InterPro" id="IPR041657">
    <property type="entry name" value="HTH_17"/>
</dbReference>
<dbReference type="EMBL" id="QWDN01000002">
    <property type="protein sequence ID" value="TEB44770.1"/>
    <property type="molecule type" value="Genomic_DNA"/>
</dbReference>
<proteinExistence type="predicted"/>
<dbReference type="InterPro" id="IPR010093">
    <property type="entry name" value="SinI_DNA-bd"/>
</dbReference>
<gene>
    <name evidence="3" type="ORF">D0809_06095</name>
    <name evidence="2" type="ORF">EV142_10284</name>
</gene>
<dbReference type="InterPro" id="IPR013324">
    <property type="entry name" value="RNA_pol_sigma_r3/r4-like"/>
</dbReference>
<dbReference type="Proteomes" id="UP000298340">
    <property type="component" value="Unassembled WGS sequence"/>
</dbReference>
<dbReference type="NCBIfam" id="TIGR01764">
    <property type="entry name" value="excise"/>
    <property type="match status" value="1"/>
</dbReference>
<dbReference type="GO" id="GO:0003677">
    <property type="term" value="F:DNA binding"/>
    <property type="evidence" value="ECO:0007669"/>
    <property type="project" value="UniProtKB-KW"/>
</dbReference>
<name>A0A4Y7UE75_9FLAO</name>
<dbReference type="Proteomes" id="UP000295270">
    <property type="component" value="Unassembled WGS sequence"/>
</dbReference>
<keyword evidence="4" id="KW-1185">Reference proteome</keyword>
<dbReference type="RefSeq" id="WP_132033352.1">
    <property type="nucleotide sequence ID" value="NZ_QWDN01000002.1"/>
</dbReference>
<accession>A0A4Y7UE75</accession>
<protein>
    <submittedName>
        <fullName evidence="3">DNA-binding protein</fullName>
    </submittedName>
    <submittedName>
        <fullName evidence="2">Excisionase family DNA binding protein</fullName>
    </submittedName>
</protein>
<dbReference type="Gene3D" id="1.10.10.60">
    <property type="entry name" value="Homeodomain-like"/>
    <property type="match status" value="1"/>
</dbReference>
<evidence type="ECO:0000313" key="4">
    <source>
        <dbReference type="Proteomes" id="UP000295270"/>
    </source>
</evidence>
<sequence length="184" mass="20871">MKRLNKQCLVCGGEFLPKNVASVYCSPKCSKKAYKQKMLRLKKEEEIKVLAGKIPENKAFLSVPEAGILFGVAKRTLYRLVSQGEIPSVNLGIRLVRIDRSVMAEMFGPARSLPQPESAPKKKLYSLEKEDCYSIGEIAERFQISEGSVYNHIRKYSIPTRQIGKYVYAPKMEIDNLYNGNDFI</sequence>